<dbReference type="Proteomes" id="UP001050975">
    <property type="component" value="Unassembled WGS sequence"/>
</dbReference>
<comment type="caution">
    <text evidence="2">The sequence shown here is derived from an EMBL/GenBank/DDBJ whole genome shotgun (WGS) entry which is preliminary data.</text>
</comment>
<dbReference type="EMBL" id="BLAY01000036">
    <property type="protein sequence ID" value="GET37898.1"/>
    <property type="molecule type" value="Genomic_DNA"/>
</dbReference>
<feature type="domain" description="HicB-like antitoxin of toxin-antitoxin system" evidence="1">
    <location>
        <begin position="5"/>
        <end position="58"/>
    </location>
</feature>
<dbReference type="Pfam" id="PF15919">
    <property type="entry name" value="HicB_lk_antitox"/>
    <property type="match status" value="1"/>
</dbReference>
<dbReference type="SUPFAM" id="SSF143100">
    <property type="entry name" value="TTHA1013/TTHA0281-like"/>
    <property type="match status" value="1"/>
</dbReference>
<dbReference type="Gene3D" id="3.30.160.250">
    <property type="match status" value="1"/>
</dbReference>
<dbReference type="RefSeq" id="WP_226580160.1">
    <property type="nucleotide sequence ID" value="NZ_BLAY01000036.1"/>
</dbReference>
<dbReference type="PANTHER" id="PTHR34504:SF2">
    <property type="entry name" value="UPF0150 PROTEIN SSL0259"/>
    <property type="match status" value="1"/>
</dbReference>
<name>A0AAV3X6F8_9CYAN</name>
<evidence type="ECO:0000313" key="3">
    <source>
        <dbReference type="Proteomes" id="UP001050975"/>
    </source>
</evidence>
<organism evidence="2 3">
    <name type="scientific">Microseira wollei NIES-4236</name>
    <dbReference type="NCBI Taxonomy" id="2530354"/>
    <lineage>
        <taxon>Bacteria</taxon>
        <taxon>Bacillati</taxon>
        <taxon>Cyanobacteriota</taxon>
        <taxon>Cyanophyceae</taxon>
        <taxon>Oscillatoriophycideae</taxon>
        <taxon>Aerosakkonematales</taxon>
        <taxon>Aerosakkonemataceae</taxon>
        <taxon>Microseira</taxon>
    </lineage>
</organism>
<dbReference type="AlphaFoldDB" id="A0AAV3X6F8"/>
<keyword evidence="3" id="KW-1185">Reference proteome</keyword>
<evidence type="ECO:0000259" key="1">
    <source>
        <dbReference type="Pfam" id="PF15919"/>
    </source>
</evidence>
<dbReference type="InterPro" id="IPR035069">
    <property type="entry name" value="TTHA1013/TTHA0281-like"/>
</dbReference>
<sequence length="67" mass="7324">MKIKVVLEPSDEGGYTVYVPSLPGCISEGETIEEALANIQEAIELYLEPTEDDLMVEEGAIIRELAV</sequence>
<dbReference type="PANTHER" id="PTHR34504">
    <property type="entry name" value="ANTITOXIN HICB"/>
    <property type="match status" value="1"/>
</dbReference>
<dbReference type="InterPro" id="IPR031807">
    <property type="entry name" value="HicB-like"/>
</dbReference>
<gene>
    <name evidence="2" type="ORF">MiSe_26520</name>
</gene>
<reference evidence="2" key="1">
    <citation type="submission" date="2019-10" db="EMBL/GenBank/DDBJ databases">
        <title>Draft genome sequece of Microseira wollei NIES-4236.</title>
        <authorList>
            <person name="Yamaguchi H."/>
            <person name="Suzuki S."/>
            <person name="Kawachi M."/>
        </authorList>
    </citation>
    <scope>NUCLEOTIDE SEQUENCE</scope>
    <source>
        <strain evidence="2">NIES-4236</strain>
    </source>
</reference>
<dbReference type="InterPro" id="IPR051404">
    <property type="entry name" value="TA_system_antitoxin"/>
</dbReference>
<evidence type="ECO:0000313" key="2">
    <source>
        <dbReference type="EMBL" id="GET37898.1"/>
    </source>
</evidence>
<accession>A0AAV3X6F8</accession>
<proteinExistence type="predicted"/>
<protein>
    <recommendedName>
        <fullName evidence="1">HicB-like antitoxin of toxin-antitoxin system domain-containing protein</fullName>
    </recommendedName>
</protein>